<keyword evidence="6 10" id="KW-0548">Nucleotidyltransferase</keyword>
<dbReference type="PIRSF" id="PIRSF000804">
    <property type="entry name" value="DNA_pol_III_b"/>
    <property type="match status" value="1"/>
</dbReference>
<keyword evidence="9" id="KW-0238">DNA-binding</keyword>
<evidence type="ECO:0000256" key="9">
    <source>
        <dbReference type="ARBA" id="ARBA00023125"/>
    </source>
</evidence>
<evidence type="ECO:0000256" key="6">
    <source>
        <dbReference type="ARBA" id="ARBA00022695"/>
    </source>
</evidence>
<dbReference type="Proteomes" id="UP000215355">
    <property type="component" value="Chromosome 1"/>
</dbReference>
<keyword evidence="7 10" id="KW-0235">DNA replication</keyword>
<keyword evidence="5 10" id="KW-0808">Transferase</keyword>
<evidence type="ECO:0000256" key="8">
    <source>
        <dbReference type="ARBA" id="ARBA00022932"/>
    </source>
</evidence>
<dbReference type="PANTHER" id="PTHR30478:SF0">
    <property type="entry name" value="BETA SLIDING CLAMP"/>
    <property type="match status" value="1"/>
</dbReference>
<evidence type="ECO:0000256" key="3">
    <source>
        <dbReference type="ARBA" id="ARBA00021035"/>
    </source>
</evidence>
<keyword evidence="8 10" id="KW-0239">DNA-directed DNA polymerase</keyword>
<feature type="domain" description="DNA polymerase III beta sliding clamp central" evidence="12">
    <location>
        <begin position="128"/>
        <end position="238"/>
    </location>
</feature>
<dbReference type="RefSeq" id="WP_093097553.1">
    <property type="nucleotide sequence ID" value="NZ_FNGK01000001.1"/>
</dbReference>
<dbReference type="CDD" id="cd00140">
    <property type="entry name" value="beta_clamp"/>
    <property type="match status" value="1"/>
</dbReference>
<dbReference type="SMART" id="SM00480">
    <property type="entry name" value="POL3Bc"/>
    <property type="match status" value="1"/>
</dbReference>
<name>A0AAJ4XCV3_9SPHI</name>
<evidence type="ECO:0000256" key="1">
    <source>
        <dbReference type="ARBA" id="ARBA00004496"/>
    </source>
</evidence>
<dbReference type="GO" id="GO:0005737">
    <property type="term" value="C:cytoplasm"/>
    <property type="evidence" value="ECO:0007669"/>
    <property type="project" value="UniProtKB-SubCell"/>
</dbReference>
<proteinExistence type="inferred from homology"/>
<dbReference type="AlphaFoldDB" id="A0AAJ4XCV3"/>
<gene>
    <name evidence="14" type="primary">dnaN_2</name>
    <name evidence="14" type="ORF">SAMEA4412673_02640</name>
</gene>
<evidence type="ECO:0000256" key="7">
    <source>
        <dbReference type="ARBA" id="ARBA00022705"/>
    </source>
</evidence>
<dbReference type="GO" id="GO:0008408">
    <property type="term" value="F:3'-5' exonuclease activity"/>
    <property type="evidence" value="ECO:0007669"/>
    <property type="project" value="InterPro"/>
</dbReference>
<evidence type="ECO:0000313" key="14">
    <source>
        <dbReference type="EMBL" id="SNV52221.1"/>
    </source>
</evidence>
<dbReference type="GO" id="GO:0006271">
    <property type="term" value="P:DNA strand elongation involved in DNA replication"/>
    <property type="evidence" value="ECO:0007669"/>
    <property type="project" value="TreeGrafter"/>
</dbReference>
<evidence type="ECO:0000256" key="5">
    <source>
        <dbReference type="ARBA" id="ARBA00022679"/>
    </source>
</evidence>
<dbReference type="InterPro" id="IPR046938">
    <property type="entry name" value="DNA_clamp_sf"/>
</dbReference>
<organism evidence="14 15">
    <name type="scientific">Sphingobacterium mizutaii</name>
    <dbReference type="NCBI Taxonomy" id="1010"/>
    <lineage>
        <taxon>Bacteria</taxon>
        <taxon>Pseudomonadati</taxon>
        <taxon>Bacteroidota</taxon>
        <taxon>Sphingobacteriia</taxon>
        <taxon>Sphingobacteriales</taxon>
        <taxon>Sphingobacteriaceae</taxon>
        <taxon>Sphingobacterium</taxon>
    </lineage>
</organism>
<dbReference type="NCBIfam" id="TIGR00663">
    <property type="entry name" value="dnan"/>
    <property type="match status" value="1"/>
</dbReference>
<feature type="domain" description="DNA polymerase III beta sliding clamp C-terminal" evidence="13">
    <location>
        <begin position="241"/>
        <end position="360"/>
    </location>
</feature>
<dbReference type="KEGG" id="smiz:4412673_02640"/>
<reference evidence="14 15" key="1">
    <citation type="submission" date="2017-06" db="EMBL/GenBank/DDBJ databases">
        <authorList>
            <consortium name="Pathogen Informatics"/>
        </authorList>
    </citation>
    <scope>NUCLEOTIDE SEQUENCE [LARGE SCALE GENOMIC DNA]</scope>
    <source>
        <strain evidence="14 15">NCTC12149</strain>
    </source>
</reference>
<dbReference type="InterPro" id="IPR022635">
    <property type="entry name" value="DNA_polIII_beta_C"/>
</dbReference>
<dbReference type="Gene3D" id="3.10.150.10">
    <property type="entry name" value="DNA Polymerase III, subunit A, domain 2"/>
    <property type="match status" value="1"/>
</dbReference>
<dbReference type="InterPro" id="IPR022637">
    <property type="entry name" value="DNA_polIII_beta_cen"/>
</dbReference>
<evidence type="ECO:0000259" key="13">
    <source>
        <dbReference type="Pfam" id="PF02768"/>
    </source>
</evidence>
<dbReference type="GO" id="GO:0003677">
    <property type="term" value="F:DNA binding"/>
    <property type="evidence" value="ECO:0007669"/>
    <property type="project" value="UniProtKB-UniRule"/>
</dbReference>
<comment type="function">
    <text evidence="10">Confers DNA tethering and processivity to DNA polymerases and other proteins. Acts as a clamp, forming a ring around DNA (a reaction catalyzed by the clamp-loading complex) which diffuses in an ATP-independent manner freely and bidirectionally along dsDNA. Initially characterized for its ability to contact the catalytic subunit of DNA polymerase III (Pol III), a complex, multichain enzyme responsible for most of the replicative synthesis in bacteria; Pol III exhibits 3'-5' exonuclease proofreading activity. The beta chain is required for initiation of replication as well as for processivity of DNA replication.</text>
</comment>
<comment type="similarity">
    <text evidence="2 10">Belongs to the beta sliding clamp family.</text>
</comment>
<dbReference type="EMBL" id="LT906468">
    <property type="protein sequence ID" value="SNV52221.1"/>
    <property type="molecule type" value="Genomic_DNA"/>
</dbReference>
<evidence type="ECO:0000256" key="4">
    <source>
        <dbReference type="ARBA" id="ARBA00022490"/>
    </source>
</evidence>
<dbReference type="GO" id="GO:0003887">
    <property type="term" value="F:DNA-directed DNA polymerase activity"/>
    <property type="evidence" value="ECO:0007669"/>
    <property type="project" value="UniProtKB-UniRule"/>
</dbReference>
<dbReference type="InterPro" id="IPR001001">
    <property type="entry name" value="DNA_polIII_beta"/>
</dbReference>
<evidence type="ECO:0000259" key="12">
    <source>
        <dbReference type="Pfam" id="PF02767"/>
    </source>
</evidence>
<comment type="subcellular location">
    <subcellularLocation>
        <location evidence="1 10">Cytoplasm</location>
    </subcellularLocation>
</comment>
<evidence type="ECO:0000256" key="2">
    <source>
        <dbReference type="ARBA" id="ARBA00010752"/>
    </source>
</evidence>
<evidence type="ECO:0000259" key="11">
    <source>
        <dbReference type="Pfam" id="PF00712"/>
    </source>
</evidence>
<comment type="subunit">
    <text evidence="10">Forms a ring-shaped head-to-tail homodimer around DNA.</text>
</comment>
<keyword evidence="4 10" id="KW-0963">Cytoplasm</keyword>
<dbReference type="SUPFAM" id="SSF55979">
    <property type="entry name" value="DNA clamp"/>
    <property type="match status" value="3"/>
</dbReference>
<dbReference type="Pfam" id="PF02768">
    <property type="entry name" value="DNA_pol3_beta_3"/>
    <property type="match status" value="1"/>
</dbReference>
<accession>A0AAJ4XCV3</accession>
<dbReference type="PANTHER" id="PTHR30478">
    <property type="entry name" value="DNA POLYMERASE III SUBUNIT BETA"/>
    <property type="match status" value="1"/>
</dbReference>
<evidence type="ECO:0000313" key="15">
    <source>
        <dbReference type="Proteomes" id="UP000215355"/>
    </source>
</evidence>
<dbReference type="Pfam" id="PF02767">
    <property type="entry name" value="DNA_pol3_beta_2"/>
    <property type="match status" value="1"/>
</dbReference>
<sequence length="364" mass="40883">MKLKSDKLSLLQAISLVTNVTSTNASIPILTGVLLELNSENLCITSSDLRNTIQIKIQVSNHESGKTVVDASLFNNILKSLPDGPIEIIASASNFLIKSEVGEYNMAVMDPSDFVKIPEVKNHDSFNIQADLIREAILKTMGTVSTDELRPAMNGILMEFDRSHITFVSTDAHRLSQFKFDCPTSSNDSYLLDKKSFVVLKSILKKGEVKMFVDKTHILFEIDNVKLYSRRIDERYPEYKMVIPVPSDNKLIINRGQLSSVVKRLNLFSDKHTSILQFDLKTNSIEIKSEDHENGKHANEVVVGMYSGYEMKIGFNGKYLLEILSGISTEEINLEFTSPNRAALIRPEGVDNYMVLIMPAMLKQ</sequence>
<evidence type="ECO:0000256" key="10">
    <source>
        <dbReference type="PIRNR" id="PIRNR000804"/>
    </source>
</evidence>
<feature type="domain" description="DNA polymerase III beta sliding clamp N-terminal" evidence="11">
    <location>
        <begin position="1"/>
        <end position="117"/>
    </location>
</feature>
<dbReference type="Pfam" id="PF00712">
    <property type="entry name" value="DNA_pol3_beta"/>
    <property type="match status" value="1"/>
</dbReference>
<dbReference type="InterPro" id="IPR022634">
    <property type="entry name" value="DNA_polIII_beta_N"/>
</dbReference>
<protein>
    <recommendedName>
        <fullName evidence="3 10">Beta sliding clamp</fullName>
    </recommendedName>
</protein>
<dbReference type="GO" id="GO:0009360">
    <property type="term" value="C:DNA polymerase III complex"/>
    <property type="evidence" value="ECO:0007669"/>
    <property type="project" value="InterPro"/>
</dbReference>
<dbReference type="Gene3D" id="3.70.10.10">
    <property type="match status" value="1"/>
</dbReference>